<dbReference type="PANTHER" id="PTHR31327:SF7">
    <property type="entry name" value="PDZ DOMAIN-CONTAINING PROTEIN"/>
    <property type="match status" value="1"/>
</dbReference>
<accession>A0A498SJI5</accession>
<keyword evidence="2" id="KW-1185">Reference proteome</keyword>
<dbReference type="InterPro" id="IPR040264">
    <property type="entry name" value="T15H9.4-like"/>
</dbReference>
<proteinExistence type="predicted"/>
<protein>
    <submittedName>
        <fullName evidence="1">Uncharacterized protein</fullName>
    </submittedName>
</protein>
<feature type="non-terminal residue" evidence="1">
    <location>
        <position position="1"/>
    </location>
</feature>
<reference evidence="1 2" key="1">
    <citation type="submission" date="2018-08" db="EMBL/GenBank/DDBJ databases">
        <authorList>
            <person name="Laetsch R D."/>
            <person name="Stevens L."/>
            <person name="Kumar S."/>
            <person name="Blaxter L. M."/>
        </authorList>
    </citation>
    <scope>NUCLEOTIDE SEQUENCE [LARGE SCALE GENOMIC DNA]</scope>
</reference>
<dbReference type="STRING" id="6277.A0A498SJI5"/>
<dbReference type="AlphaFoldDB" id="A0A498SJI5"/>
<evidence type="ECO:0000313" key="2">
    <source>
        <dbReference type="Proteomes" id="UP000276991"/>
    </source>
</evidence>
<dbReference type="OrthoDB" id="5865737at2759"/>
<dbReference type="EMBL" id="UPTC01001142">
    <property type="protein sequence ID" value="VBB31203.1"/>
    <property type="molecule type" value="Genomic_DNA"/>
</dbReference>
<name>A0A498SJI5_ACAVI</name>
<dbReference type="Proteomes" id="UP000276991">
    <property type="component" value="Unassembled WGS sequence"/>
</dbReference>
<dbReference type="PANTHER" id="PTHR31327">
    <property type="entry name" value="SPERM MEIOSIS PDZ DOMAIN CONTAINING PROTEINS-RELATED"/>
    <property type="match status" value="1"/>
</dbReference>
<gene>
    <name evidence="1" type="ORF">NAV_LOCUS5994</name>
</gene>
<evidence type="ECO:0000313" key="1">
    <source>
        <dbReference type="EMBL" id="VBB31203.1"/>
    </source>
</evidence>
<organism evidence="1 2">
    <name type="scientific">Acanthocheilonema viteae</name>
    <name type="common">Filarial nematode worm</name>
    <name type="synonym">Dipetalonema viteae</name>
    <dbReference type="NCBI Taxonomy" id="6277"/>
    <lineage>
        <taxon>Eukaryota</taxon>
        <taxon>Metazoa</taxon>
        <taxon>Ecdysozoa</taxon>
        <taxon>Nematoda</taxon>
        <taxon>Chromadorea</taxon>
        <taxon>Rhabditida</taxon>
        <taxon>Spirurina</taxon>
        <taxon>Spiruromorpha</taxon>
        <taxon>Filarioidea</taxon>
        <taxon>Onchocercidae</taxon>
        <taxon>Acanthocheilonema</taxon>
    </lineage>
</organism>
<sequence>KKNCVSMCIERPVSGKAKEWADDAINASQMQPPSVAMASDVREIAARQQQKMMEAMETKKPGIMKKSDSKGRGSDALKIVKIAPGEKHDVIIASDNEGKQLRRVKE</sequence>